<protein>
    <submittedName>
        <fullName evidence="1">Uncharacterized protein</fullName>
    </submittedName>
</protein>
<dbReference type="AlphaFoldDB" id="A0A1G1Y4Q9"/>
<evidence type="ECO:0000313" key="1">
    <source>
        <dbReference type="EMBL" id="OGY47323.1"/>
    </source>
</evidence>
<comment type="caution">
    <text evidence="1">The sequence shown here is derived from an EMBL/GenBank/DDBJ whole genome shotgun (WGS) entry which is preliminary data.</text>
</comment>
<name>A0A1G1Y4Q9_9BACT</name>
<dbReference type="Proteomes" id="UP000178432">
    <property type="component" value="Unassembled WGS sequence"/>
</dbReference>
<evidence type="ECO:0000313" key="2">
    <source>
        <dbReference type="Proteomes" id="UP000178432"/>
    </source>
</evidence>
<reference evidence="1 2" key="1">
    <citation type="journal article" date="2016" name="Nat. Commun.">
        <title>Thousands of microbial genomes shed light on interconnected biogeochemical processes in an aquifer system.</title>
        <authorList>
            <person name="Anantharaman K."/>
            <person name="Brown C.T."/>
            <person name="Hug L.A."/>
            <person name="Sharon I."/>
            <person name="Castelle C.J."/>
            <person name="Probst A.J."/>
            <person name="Thomas B.C."/>
            <person name="Singh A."/>
            <person name="Wilkins M.J."/>
            <person name="Karaoz U."/>
            <person name="Brodie E.L."/>
            <person name="Williams K.H."/>
            <person name="Hubbard S.S."/>
            <person name="Banfield J.F."/>
        </authorList>
    </citation>
    <scope>NUCLEOTIDE SEQUENCE [LARGE SCALE GENOMIC DNA]</scope>
</reference>
<dbReference type="EMBL" id="MHIF01000044">
    <property type="protein sequence ID" value="OGY47323.1"/>
    <property type="molecule type" value="Genomic_DNA"/>
</dbReference>
<gene>
    <name evidence="1" type="ORF">A2663_00535</name>
</gene>
<proteinExistence type="predicted"/>
<organism evidence="1 2">
    <name type="scientific">Candidatus Buchananbacteria bacterium RIFCSPHIGHO2_01_FULL_46_12</name>
    <dbReference type="NCBI Taxonomy" id="1797536"/>
    <lineage>
        <taxon>Bacteria</taxon>
        <taxon>Candidatus Buchananiibacteriota</taxon>
    </lineage>
</organism>
<sequence>MKMKKQQQEKKIDPKPGHFYLLKESVGQAIAWAIGGGLEKMCGRVYFHCLLLALDSRSMEIKVKKGMVQHNRLRPTADIVQEIPPEKVEQMLAAAGLEAKKIFSRDDCPLAV</sequence>
<accession>A0A1G1Y4Q9</accession>